<evidence type="ECO:0000313" key="2">
    <source>
        <dbReference type="EMBL" id="HJA08411.1"/>
    </source>
</evidence>
<dbReference type="SUPFAM" id="SSF52540">
    <property type="entry name" value="P-loop containing nucleoside triphosphate hydrolases"/>
    <property type="match status" value="1"/>
</dbReference>
<dbReference type="InterPro" id="IPR027417">
    <property type="entry name" value="P-loop_NTPase"/>
</dbReference>
<name>A0A9D2HDY4_9BACT</name>
<dbReference type="FunFam" id="3.40.50.300:FF:000285">
    <property type="entry name" value="Sporulation initiation inhibitor Soj"/>
    <property type="match status" value="1"/>
</dbReference>
<reference evidence="2" key="2">
    <citation type="submission" date="2021-04" db="EMBL/GenBank/DDBJ databases">
        <authorList>
            <person name="Gilroy R."/>
        </authorList>
    </citation>
    <scope>NUCLEOTIDE SEQUENCE</scope>
    <source>
        <strain evidence="2">CHK186-16707</strain>
    </source>
</reference>
<evidence type="ECO:0000259" key="1">
    <source>
        <dbReference type="Pfam" id="PF13614"/>
    </source>
</evidence>
<sequence length="258" mass="28693">MSAKVLAIANQKGGVGKTTTTLSLGAALARAGRRVLLIDLDPHVCASVHMRFFPDETAHTILELFLAGPEEWNALWPLLVARQDDQVCDFVPGNIRMSELESDLKDRRGKGLILKEALVSRRELYDFILLDCPPHMGLIMANALVSSDLLIIPIQTDFLALHGLMLLFDTVRTLNKALPAPIRYRAFATMYDRRAKACTRVLEMLTRKLGPAMFETIISMDTRFREASALGKVIYDIDPHCKGARGYTALAEEVAALW</sequence>
<dbReference type="Gene3D" id="3.40.50.300">
    <property type="entry name" value="P-loop containing nucleotide triphosphate hydrolases"/>
    <property type="match status" value="1"/>
</dbReference>
<feature type="domain" description="AAA" evidence="1">
    <location>
        <begin position="4"/>
        <end position="178"/>
    </location>
</feature>
<accession>A0A9D2HDY4</accession>
<dbReference type="Pfam" id="PF13614">
    <property type="entry name" value="AAA_31"/>
    <property type="match status" value="1"/>
</dbReference>
<evidence type="ECO:0000313" key="3">
    <source>
        <dbReference type="Proteomes" id="UP000824225"/>
    </source>
</evidence>
<dbReference type="PANTHER" id="PTHR13696">
    <property type="entry name" value="P-LOOP CONTAINING NUCLEOSIDE TRIPHOSPHATE HYDROLASE"/>
    <property type="match status" value="1"/>
</dbReference>
<dbReference type="Proteomes" id="UP000824225">
    <property type="component" value="Unassembled WGS sequence"/>
</dbReference>
<dbReference type="InterPro" id="IPR025669">
    <property type="entry name" value="AAA_dom"/>
</dbReference>
<dbReference type="CDD" id="cd02042">
    <property type="entry name" value="ParAB_family"/>
    <property type="match status" value="1"/>
</dbReference>
<proteinExistence type="predicted"/>
<dbReference type="AlphaFoldDB" id="A0A9D2HDY4"/>
<reference evidence="2" key="1">
    <citation type="journal article" date="2021" name="PeerJ">
        <title>Extensive microbial diversity within the chicken gut microbiome revealed by metagenomics and culture.</title>
        <authorList>
            <person name="Gilroy R."/>
            <person name="Ravi A."/>
            <person name="Getino M."/>
            <person name="Pursley I."/>
            <person name="Horton D.L."/>
            <person name="Alikhan N.F."/>
            <person name="Baker D."/>
            <person name="Gharbi K."/>
            <person name="Hall N."/>
            <person name="Watson M."/>
            <person name="Adriaenssens E.M."/>
            <person name="Foster-Nyarko E."/>
            <person name="Jarju S."/>
            <person name="Secka A."/>
            <person name="Antonio M."/>
            <person name="Oren A."/>
            <person name="Chaudhuri R.R."/>
            <person name="La Ragione R."/>
            <person name="Hildebrand F."/>
            <person name="Pallen M.J."/>
        </authorList>
    </citation>
    <scope>NUCLEOTIDE SEQUENCE</scope>
    <source>
        <strain evidence="2">CHK186-16707</strain>
    </source>
</reference>
<dbReference type="PANTHER" id="PTHR13696:SF69">
    <property type="entry name" value="PLASMID PARTITIONING PROTEIN-RELATED"/>
    <property type="match status" value="1"/>
</dbReference>
<dbReference type="EMBL" id="DXAN01000013">
    <property type="protein sequence ID" value="HJA08411.1"/>
    <property type="molecule type" value="Genomic_DNA"/>
</dbReference>
<comment type="caution">
    <text evidence="2">The sequence shown here is derived from an EMBL/GenBank/DDBJ whole genome shotgun (WGS) entry which is preliminary data.</text>
</comment>
<organism evidence="2 3">
    <name type="scientific">Candidatus Mailhella merdigallinarum</name>
    <dbReference type="NCBI Taxonomy" id="2838658"/>
    <lineage>
        <taxon>Bacteria</taxon>
        <taxon>Pseudomonadati</taxon>
        <taxon>Thermodesulfobacteriota</taxon>
        <taxon>Desulfovibrionia</taxon>
        <taxon>Desulfovibrionales</taxon>
        <taxon>Desulfovibrionaceae</taxon>
        <taxon>Mailhella</taxon>
    </lineage>
</organism>
<dbReference type="InterPro" id="IPR050678">
    <property type="entry name" value="DNA_Partitioning_ATPase"/>
</dbReference>
<gene>
    <name evidence="2" type="ORF">H9962_04375</name>
</gene>
<dbReference type="PIRSF" id="PIRSF009320">
    <property type="entry name" value="Nuc_binding_HP_1000"/>
    <property type="match status" value="1"/>
</dbReference>
<protein>
    <submittedName>
        <fullName evidence="2">ParA family protein</fullName>
    </submittedName>
</protein>